<feature type="domain" description="ABC transporter" evidence="5">
    <location>
        <begin position="40"/>
        <end position="267"/>
    </location>
</feature>
<keyword evidence="2" id="KW-0547">Nucleotide-binding</keyword>
<feature type="region of interest" description="Disordered" evidence="4">
    <location>
        <begin position="1"/>
        <end position="33"/>
    </location>
</feature>
<name>A0ABZ0SCM9_9GAMM</name>
<dbReference type="SMART" id="SM00382">
    <property type="entry name" value="AAA"/>
    <property type="match status" value="1"/>
</dbReference>
<evidence type="ECO:0000256" key="4">
    <source>
        <dbReference type="SAM" id="MobiDB-lite"/>
    </source>
</evidence>
<evidence type="ECO:0000313" key="7">
    <source>
        <dbReference type="Proteomes" id="UP001432180"/>
    </source>
</evidence>
<evidence type="ECO:0000256" key="2">
    <source>
        <dbReference type="ARBA" id="ARBA00022741"/>
    </source>
</evidence>
<keyword evidence="6" id="KW-0449">Lipoprotein</keyword>
<dbReference type="Gene3D" id="3.40.50.300">
    <property type="entry name" value="P-loop containing nucleotide triphosphate hydrolases"/>
    <property type="match status" value="1"/>
</dbReference>
<protein>
    <submittedName>
        <fullName evidence="6">Lipoprotein-releasing system ATP-binding protein LolD</fullName>
        <ecNumber evidence="6">3.6.3.-</ecNumber>
    </submittedName>
</protein>
<dbReference type="EMBL" id="CP121472">
    <property type="protein sequence ID" value="WPL17866.1"/>
    <property type="molecule type" value="Genomic_DNA"/>
</dbReference>
<dbReference type="InterPro" id="IPR017911">
    <property type="entry name" value="MacB-like_ATP-bd"/>
</dbReference>
<sequence>MHPLGTTALRAMTMRSDSALSESERIDSPPGESAAPDIAIRCVDVHKTYISGDVETPVLRGIDLDIRRGELTVILGASGAGKSTLLNIIGGIDRPSAGEVWCGGQNLATLSDRALTEYRRRSVGFVFQFYNLVPTLTALENVETATQIADNPMDPAEALRLVGLDDRRDHFPSQLSGGQQQRVAIARALAKQPLVVFCDEPTGALDAATGRKVLDLLTRLNDETGTTIVIVTHAAPVTGLAHAVLHLTMDGITTRRNAQRVSAADLSW</sequence>
<gene>
    <name evidence="6" type="primary">lolD_2</name>
    <name evidence="6" type="ORF">Thiowin_02908</name>
</gene>
<dbReference type="InterPro" id="IPR027417">
    <property type="entry name" value="P-loop_NTPase"/>
</dbReference>
<dbReference type="SUPFAM" id="SSF52540">
    <property type="entry name" value="P-loop containing nucleoside triphosphate hydrolases"/>
    <property type="match status" value="1"/>
</dbReference>
<evidence type="ECO:0000256" key="1">
    <source>
        <dbReference type="ARBA" id="ARBA00022448"/>
    </source>
</evidence>
<evidence type="ECO:0000259" key="5">
    <source>
        <dbReference type="PROSITE" id="PS50893"/>
    </source>
</evidence>
<keyword evidence="1" id="KW-0813">Transport</keyword>
<dbReference type="GO" id="GO:0016787">
    <property type="term" value="F:hydrolase activity"/>
    <property type="evidence" value="ECO:0007669"/>
    <property type="project" value="UniProtKB-KW"/>
</dbReference>
<evidence type="ECO:0000313" key="6">
    <source>
        <dbReference type="EMBL" id="WPL17866.1"/>
    </source>
</evidence>
<dbReference type="InterPro" id="IPR017871">
    <property type="entry name" value="ABC_transporter-like_CS"/>
</dbReference>
<organism evidence="6 7">
    <name type="scientific">Thiorhodovibrio winogradskyi</name>
    <dbReference type="NCBI Taxonomy" id="77007"/>
    <lineage>
        <taxon>Bacteria</taxon>
        <taxon>Pseudomonadati</taxon>
        <taxon>Pseudomonadota</taxon>
        <taxon>Gammaproteobacteria</taxon>
        <taxon>Chromatiales</taxon>
        <taxon>Chromatiaceae</taxon>
        <taxon>Thiorhodovibrio</taxon>
    </lineage>
</organism>
<keyword evidence="3 6" id="KW-0067">ATP-binding</keyword>
<dbReference type="PANTHER" id="PTHR24220">
    <property type="entry name" value="IMPORT ATP-BINDING PROTEIN"/>
    <property type="match status" value="1"/>
</dbReference>
<dbReference type="PROSITE" id="PS00211">
    <property type="entry name" value="ABC_TRANSPORTER_1"/>
    <property type="match status" value="1"/>
</dbReference>
<dbReference type="InterPro" id="IPR003593">
    <property type="entry name" value="AAA+_ATPase"/>
</dbReference>
<dbReference type="EC" id="3.6.3.-" evidence="6"/>
<dbReference type="InterPro" id="IPR003439">
    <property type="entry name" value="ABC_transporter-like_ATP-bd"/>
</dbReference>
<dbReference type="InterPro" id="IPR015854">
    <property type="entry name" value="ABC_transpr_LolD-like"/>
</dbReference>
<evidence type="ECO:0000256" key="3">
    <source>
        <dbReference type="ARBA" id="ARBA00022840"/>
    </source>
</evidence>
<dbReference type="CDD" id="cd03255">
    <property type="entry name" value="ABC_MJ0796_LolCDE_FtsE"/>
    <property type="match status" value="1"/>
</dbReference>
<keyword evidence="6" id="KW-0378">Hydrolase</keyword>
<proteinExistence type="predicted"/>
<dbReference type="PROSITE" id="PS50893">
    <property type="entry name" value="ABC_TRANSPORTER_2"/>
    <property type="match status" value="1"/>
</dbReference>
<accession>A0ABZ0SCM9</accession>
<dbReference type="PANTHER" id="PTHR24220:SF686">
    <property type="entry name" value="BLL7988 PROTEIN"/>
    <property type="match status" value="1"/>
</dbReference>
<keyword evidence="7" id="KW-1185">Reference proteome</keyword>
<dbReference type="Proteomes" id="UP001432180">
    <property type="component" value="Chromosome"/>
</dbReference>
<dbReference type="GO" id="GO:0005524">
    <property type="term" value="F:ATP binding"/>
    <property type="evidence" value="ECO:0007669"/>
    <property type="project" value="UniProtKB-KW"/>
</dbReference>
<dbReference type="Pfam" id="PF00005">
    <property type="entry name" value="ABC_tran"/>
    <property type="match status" value="1"/>
</dbReference>
<reference evidence="6 7" key="1">
    <citation type="journal article" date="2023" name="Microorganisms">
        <title>Thiorhodovibrio frisius and Trv. litoralis spp. nov., Two Novel Members from a Clade of Fastidious Purple Sulfur Bacteria That Exhibit Unique Red-Shifted Light-Harvesting Capabilities.</title>
        <authorList>
            <person name="Methner A."/>
            <person name="Kuzyk S.B."/>
            <person name="Petersen J."/>
            <person name="Bauer S."/>
            <person name="Brinkmann H."/>
            <person name="Sichau K."/>
            <person name="Wanner G."/>
            <person name="Wolf J."/>
            <person name="Neumann-Schaal M."/>
            <person name="Henke P."/>
            <person name="Tank M."/>
            <person name="Sproer C."/>
            <person name="Bunk B."/>
            <person name="Overmann J."/>
        </authorList>
    </citation>
    <scope>NUCLEOTIDE SEQUENCE [LARGE SCALE GENOMIC DNA]</scope>
    <source>
        <strain evidence="6 7">DSM 6702</strain>
    </source>
</reference>